<feature type="region of interest" description="Disordered" evidence="1">
    <location>
        <begin position="1"/>
        <end position="41"/>
    </location>
</feature>
<evidence type="ECO:0000259" key="2">
    <source>
        <dbReference type="Pfam" id="PF04471"/>
    </source>
</evidence>
<dbReference type="InterPro" id="IPR007560">
    <property type="entry name" value="Restrct_endonuc_IV_Mrr"/>
</dbReference>
<dbReference type="EMBL" id="CP053189">
    <property type="protein sequence ID" value="QJS14533.1"/>
    <property type="molecule type" value="Genomic_DNA"/>
</dbReference>
<keyword evidence="4" id="KW-1185">Reference proteome</keyword>
<dbReference type="AlphaFoldDB" id="A0A6M4PWT9"/>
<dbReference type="PANTHER" id="PTHR30015:SF7">
    <property type="entry name" value="TYPE IV METHYL-DIRECTED RESTRICTION ENZYME ECOKMRR"/>
    <property type="match status" value="1"/>
</dbReference>
<proteinExistence type="predicted"/>
<dbReference type="Proteomes" id="UP000502641">
    <property type="component" value="Chromosome"/>
</dbReference>
<dbReference type="GO" id="GO:0003677">
    <property type="term" value="F:DNA binding"/>
    <property type="evidence" value="ECO:0007669"/>
    <property type="project" value="InterPro"/>
</dbReference>
<evidence type="ECO:0000313" key="4">
    <source>
        <dbReference type="Proteomes" id="UP000502641"/>
    </source>
</evidence>
<dbReference type="KEGG" id="sarg:HKX69_22410"/>
<dbReference type="InterPro" id="IPR052906">
    <property type="entry name" value="Type_IV_Methyl-Rstrct_Enzyme"/>
</dbReference>
<reference evidence="3 4" key="1">
    <citation type="submission" date="2020-05" db="EMBL/GenBank/DDBJ databases">
        <authorList>
            <person name="Li K."/>
        </authorList>
    </citation>
    <scope>NUCLEOTIDE SEQUENCE [LARGE SCALE GENOMIC DNA]</scope>
    <source>
        <strain evidence="4">jing01</strain>
    </source>
</reference>
<sequence length="391" mass="43681">MAEARERFSEAQQRHARTEEKRRATLEQKRAEHRQAEERSAEEIAAFNRQLDEQREAYRAGDPEAVEAHLGAVLDASSYPIGFPHEHRIAFRPATGDVLVEIQLPPETIVPAARGYRYVKSRDEMAVVPRPEKERKEIYSSVLAQVALRTVHEILAGDPDRVVNGVILNGRVKTIDRATGQEVSPCLVTLSASREQFGKLRLSQVNPAACLKGLNALVSPNPYDLEPIRPIIEFDLTKYRLMDSMDVVADLDSRPVLVKLTPTEFEHLIRQLFEAIGMEAWNTQASKDEGVDAVAVSKDPVFNGECIIQAKRYSKLVGVEAVQALAGVVEHKRAAKGILITTSWFGRASHDFARQHGRLQLIEGPELKYLIKEHLGKDVIPGPVPPKRPSH</sequence>
<dbReference type="GO" id="GO:0009307">
    <property type="term" value="P:DNA restriction-modification system"/>
    <property type="evidence" value="ECO:0007669"/>
    <property type="project" value="InterPro"/>
</dbReference>
<dbReference type="PANTHER" id="PTHR30015">
    <property type="entry name" value="MRR RESTRICTION SYSTEM PROTEIN"/>
    <property type="match status" value="1"/>
</dbReference>
<keyword evidence="3" id="KW-0378">Hydrolase</keyword>
<dbReference type="Pfam" id="PF04471">
    <property type="entry name" value="Mrr_cat"/>
    <property type="match status" value="1"/>
</dbReference>
<dbReference type="SUPFAM" id="SSF52980">
    <property type="entry name" value="Restriction endonuclease-like"/>
    <property type="match status" value="1"/>
</dbReference>
<dbReference type="REBASE" id="677724">
    <property type="entry name" value="Sspjing01MrrP"/>
</dbReference>
<dbReference type="InterPro" id="IPR011335">
    <property type="entry name" value="Restrct_endonuc-II-like"/>
</dbReference>
<dbReference type="GO" id="GO:0015666">
    <property type="term" value="F:restriction endodeoxyribonuclease activity"/>
    <property type="evidence" value="ECO:0007669"/>
    <property type="project" value="TreeGrafter"/>
</dbReference>
<gene>
    <name evidence="3" type="ORF">HKX69_22410</name>
</gene>
<accession>A0A6M4PWT9</accession>
<name>A0A6M4PWT9_9ACTN</name>
<keyword evidence="3" id="KW-0540">Nuclease</keyword>
<protein>
    <submittedName>
        <fullName evidence="3">Restriction endonuclease</fullName>
    </submittedName>
</protein>
<organism evidence="3 4">
    <name type="scientific">Streptomyces argyrophylli</name>
    <dbReference type="NCBI Taxonomy" id="2726118"/>
    <lineage>
        <taxon>Bacteria</taxon>
        <taxon>Bacillati</taxon>
        <taxon>Actinomycetota</taxon>
        <taxon>Actinomycetes</taxon>
        <taxon>Kitasatosporales</taxon>
        <taxon>Streptomycetaceae</taxon>
        <taxon>Streptomyces</taxon>
    </lineage>
</organism>
<dbReference type="Gene3D" id="3.40.1350.10">
    <property type="match status" value="1"/>
</dbReference>
<evidence type="ECO:0000313" key="3">
    <source>
        <dbReference type="EMBL" id="QJS14533.1"/>
    </source>
</evidence>
<keyword evidence="3" id="KW-0255">Endonuclease</keyword>
<evidence type="ECO:0000256" key="1">
    <source>
        <dbReference type="SAM" id="MobiDB-lite"/>
    </source>
</evidence>
<feature type="domain" description="Restriction endonuclease type IV Mrr" evidence="2">
    <location>
        <begin position="259"/>
        <end position="370"/>
    </location>
</feature>
<dbReference type="InterPro" id="IPR011856">
    <property type="entry name" value="tRNA_endonuc-like_dom_sf"/>
</dbReference>